<dbReference type="InterPro" id="IPR001762">
    <property type="entry name" value="Disintegrin_dom"/>
</dbReference>
<dbReference type="PROSITE" id="PS50215">
    <property type="entry name" value="ADAM_MEPRO"/>
    <property type="match status" value="1"/>
</dbReference>
<evidence type="ECO:0000259" key="4">
    <source>
        <dbReference type="PROSITE" id="PS50214"/>
    </source>
</evidence>
<evidence type="ECO:0000256" key="1">
    <source>
        <dbReference type="ARBA" id="ARBA00023157"/>
    </source>
</evidence>
<accession>A0A671EEJ7</accession>
<evidence type="ECO:0000313" key="8">
    <source>
        <dbReference type="Proteomes" id="UP000472240"/>
    </source>
</evidence>
<gene>
    <name evidence="7" type="primary">ADAMDEC1</name>
    <name evidence="6" type="ORF">mRhiFer1_000302</name>
</gene>
<protein>
    <submittedName>
        <fullName evidence="6 7">ADAM like decysin 1</fullName>
    </submittedName>
</protein>
<dbReference type="EMBL" id="JACAGC010000017">
    <property type="protein sequence ID" value="KAF6305670.1"/>
    <property type="molecule type" value="Genomic_DNA"/>
</dbReference>
<feature type="disulfide bond" evidence="2">
    <location>
        <begin position="370"/>
        <end position="375"/>
    </location>
</feature>
<dbReference type="FunFam" id="3.40.390.10:FF:000002">
    <property type="entry name" value="Disintegrin and metalloproteinase domain-containing protein 22"/>
    <property type="match status" value="1"/>
</dbReference>
<dbReference type="CDD" id="cd04269">
    <property type="entry name" value="ZnMc_adamalysin_II_like"/>
    <property type="match status" value="1"/>
</dbReference>
<dbReference type="AlphaFoldDB" id="A0A671EEJ7"/>
<dbReference type="OrthoDB" id="5951731at2759"/>
<feature type="chain" id="PRO_5044625681" evidence="3">
    <location>
        <begin position="31"/>
        <end position="471"/>
    </location>
</feature>
<dbReference type="PANTHER" id="PTHR11905:SF125">
    <property type="entry name" value="ADAM DEC1"/>
    <property type="match status" value="1"/>
</dbReference>
<dbReference type="Gene3D" id="3.40.390.10">
    <property type="entry name" value="Collagenase (Catalytic Domain)"/>
    <property type="match status" value="1"/>
</dbReference>
<keyword evidence="3" id="KW-0732">Signal</keyword>
<proteinExistence type="predicted"/>
<reference evidence="7 8" key="2">
    <citation type="journal article" date="2018" name="Annu Rev Anim Biosci">
        <title>Bat Biology, Genomes, and the Bat1K Project: To Generate Chromosome-Level Genomes for All Living Bat Species.</title>
        <authorList>
            <person name="Teeling E.C."/>
            <person name="Vernes S.C."/>
            <person name="Davalos L.M."/>
            <person name="Ray D.A."/>
            <person name="Gilbert M.T.P."/>
            <person name="Myers E."/>
        </authorList>
    </citation>
    <scope>NUCLEOTIDE SEQUENCE</scope>
</reference>
<dbReference type="RefSeq" id="XP_032990543.1">
    <property type="nucleotide sequence ID" value="XM_033134652.1"/>
</dbReference>
<reference evidence="7 8" key="1">
    <citation type="journal article" date="2015" name="Annu Rev Anim Biosci">
        <title>The Genome 10K Project: a way forward.</title>
        <authorList>
            <person name="Koepfli K.P."/>
            <person name="Paten B."/>
            <person name="O'Brien S.J."/>
            <person name="Koepfli K.P."/>
            <person name="Paten B."/>
            <person name="Antunes A."/>
            <person name="Belov K."/>
            <person name="Bustamante C."/>
            <person name="Castoe T.A."/>
            <person name="Clawson H."/>
            <person name="Crawford A.J."/>
            <person name="Diekhans M."/>
            <person name="Distel D."/>
            <person name="Durbin R."/>
            <person name="Earl D."/>
            <person name="Fujita M.K."/>
            <person name="Gamble T."/>
            <person name="Georges A."/>
            <person name="Gemmell N."/>
            <person name="Gilbert M.T."/>
            <person name="Graves J.M."/>
            <person name="Green R.E."/>
            <person name="Hickey G."/>
            <person name="Jarvis E.D."/>
            <person name="Johnson W."/>
            <person name="Komissarov A."/>
            <person name="Korf I."/>
            <person name="Kuhn R."/>
            <person name="Larkin D.M."/>
            <person name="Lewin H."/>
            <person name="Lopez J.V."/>
            <person name="Ma J."/>
            <person name="Marques-Bonet T."/>
            <person name="Miller W."/>
            <person name="Murphy R."/>
            <person name="Pevzner P."/>
            <person name="Shapiro B."/>
            <person name="Steiner C."/>
            <person name="Tamazian G."/>
            <person name="Venkatesh B."/>
            <person name="Wang J."/>
            <person name="Wayne R."/>
            <person name="Wiley E."/>
            <person name="Yang H."/>
            <person name="Zhang G."/>
            <person name="Haussler D."/>
            <person name="Ryder O."/>
            <person name="O'Brien S.J."/>
        </authorList>
    </citation>
    <scope>NUCLEOTIDE SEQUENCE</scope>
</reference>
<evidence type="ECO:0000313" key="7">
    <source>
        <dbReference type="Ensembl" id="ENSRFEP00010011716.1"/>
    </source>
</evidence>
<evidence type="ECO:0000259" key="5">
    <source>
        <dbReference type="PROSITE" id="PS50215"/>
    </source>
</evidence>
<dbReference type="InterPro" id="IPR024079">
    <property type="entry name" value="MetalloPept_cat_dom_sf"/>
</dbReference>
<feature type="active site" evidence="2">
    <location>
        <position position="354"/>
    </location>
</feature>
<evidence type="ECO:0000256" key="3">
    <source>
        <dbReference type="SAM" id="SignalP"/>
    </source>
</evidence>
<dbReference type="Proteomes" id="UP000472240">
    <property type="component" value="Chromosome 18"/>
</dbReference>
<dbReference type="InterPro" id="IPR002870">
    <property type="entry name" value="Peptidase_M12B_N"/>
</dbReference>
<dbReference type="Pfam" id="PF01421">
    <property type="entry name" value="Reprolysin"/>
    <property type="match status" value="1"/>
</dbReference>
<organism evidence="7 8">
    <name type="scientific">Rhinolophus ferrumequinum</name>
    <name type="common">Greater horseshoe bat</name>
    <dbReference type="NCBI Taxonomy" id="59479"/>
    <lineage>
        <taxon>Eukaryota</taxon>
        <taxon>Metazoa</taxon>
        <taxon>Chordata</taxon>
        <taxon>Craniata</taxon>
        <taxon>Vertebrata</taxon>
        <taxon>Euteleostomi</taxon>
        <taxon>Mammalia</taxon>
        <taxon>Eutheria</taxon>
        <taxon>Laurasiatheria</taxon>
        <taxon>Chiroptera</taxon>
        <taxon>Yinpterochiroptera</taxon>
        <taxon>Rhinolophoidea</taxon>
        <taxon>Rhinolophidae</taxon>
        <taxon>Rhinolophinae</taxon>
        <taxon>Rhinolophus</taxon>
    </lineage>
</organism>
<dbReference type="OMA" id="KMKIHDH"/>
<comment type="caution">
    <text evidence="2">Lacks conserved residue(s) required for the propagation of feature annotation.</text>
</comment>
<dbReference type="Proteomes" id="UP000585614">
    <property type="component" value="Unassembled WGS sequence"/>
</dbReference>
<feature type="signal peptide" evidence="3">
    <location>
        <begin position="1"/>
        <end position="30"/>
    </location>
</feature>
<feature type="domain" description="Disintegrin" evidence="4">
    <location>
        <begin position="421"/>
        <end position="463"/>
    </location>
</feature>
<dbReference type="KEGG" id="rfq:117038048"/>
<dbReference type="GO" id="GO:0004222">
    <property type="term" value="F:metalloendopeptidase activity"/>
    <property type="evidence" value="ECO:0007669"/>
    <property type="project" value="InterPro"/>
</dbReference>
<dbReference type="Ensembl" id="ENSRFET00010012818.1">
    <property type="protein sequence ID" value="ENSRFEP00010011716.1"/>
    <property type="gene ID" value="ENSRFEG00010007930.1"/>
</dbReference>
<dbReference type="PROSITE" id="PS50214">
    <property type="entry name" value="DISINTEGRIN_2"/>
    <property type="match status" value="1"/>
</dbReference>
<dbReference type="PANTHER" id="PTHR11905">
    <property type="entry name" value="ADAM A DISINTEGRIN AND METALLOPROTEASE DOMAIN"/>
    <property type="match status" value="1"/>
</dbReference>
<dbReference type="Pfam" id="PF01562">
    <property type="entry name" value="Pep_M12B_propep"/>
    <property type="match status" value="1"/>
</dbReference>
<dbReference type="FunFam" id="4.10.70.10:FF:000006">
    <property type="entry name" value="ADAM like decysin 1"/>
    <property type="match status" value="1"/>
</dbReference>
<keyword evidence="8" id="KW-1185">Reference proteome</keyword>
<dbReference type="SUPFAM" id="SSF55486">
    <property type="entry name" value="Metalloproteases ('zincins'), catalytic domain"/>
    <property type="match status" value="1"/>
</dbReference>
<reference evidence="7 8" key="3">
    <citation type="submission" date="2018-12" db="EMBL/GenBank/DDBJ databases">
        <title>G10K-VGP greater horseshoe bat female genome, primary haplotype.</title>
        <authorList>
            <person name="Teeling E."/>
            <person name="Myers G."/>
            <person name="Vernes S."/>
            <person name="Pippel M."/>
            <person name="Winkler S."/>
            <person name="Fedrigo O."/>
            <person name="Rhie A."/>
            <person name="Koren S."/>
            <person name="Phillippy A."/>
            <person name="Lewin H."/>
            <person name="Damas J."/>
            <person name="Howe K."/>
            <person name="Mountcastle J."/>
            <person name="Jarvis E.D."/>
        </authorList>
    </citation>
    <scope>NUCLEOTIDE SEQUENCE [LARGE SCALE GENOMIC DNA]</scope>
</reference>
<dbReference type="GeneID" id="117038048"/>
<dbReference type="CTD" id="27299"/>
<evidence type="ECO:0000313" key="6">
    <source>
        <dbReference type="EMBL" id="KAF6305670.1"/>
    </source>
</evidence>
<dbReference type="InterPro" id="IPR034027">
    <property type="entry name" value="Reprolysin_adamalysin"/>
</dbReference>
<dbReference type="RefSeq" id="XP_032990542.1">
    <property type="nucleotide sequence ID" value="XM_033134651.1"/>
</dbReference>
<keyword evidence="1 2" id="KW-1015">Disulfide bond</keyword>
<dbReference type="SMART" id="SM00050">
    <property type="entry name" value="DISIN"/>
    <property type="match status" value="1"/>
</dbReference>
<dbReference type="GO" id="GO:0006508">
    <property type="term" value="P:proteolysis"/>
    <property type="evidence" value="ECO:0007669"/>
    <property type="project" value="InterPro"/>
</dbReference>
<dbReference type="InterPro" id="IPR036436">
    <property type="entry name" value="Disintegrin_dom_sf"/>
</dbReference>
<dbReference type="InterPro" id="IPR001590">
    <property type="entry name" value="Peptidase_M12B"/>
</dbReference>
<dbReference type="Gene3D" id="4.10.70.10">
    <property type="entry name" value="Disintegrin domain"/>
    <property type="match status" value="1"/>
</dbReference>
<reference evidence="6 9" key="4">
    <citation type="journal article" date="2020" name="Nature">
        <title>Six reference-quality genomes reveal evolution of bat adaptations.</title>
        <authorList>
            <person name="Jebb D."/>
            <person name="Huang Z."/>
            <person name="Pippel M."/>
            <person name="Hughes G.M."/>
            <person name="Lavrichenko K."/>
            <person name="Devanna P."/>
            <person name="Winkler S."/>
            <person name="Jermiin L.S."/>
            <person name="Skirmuntt E.C."/>
            <person name="Katzourakis A."/>
            <person name="Burkitt-Gray L."/>
            <person name="Ray D.A."/>
            <person name="Sullivan K.A.M."/>
            <person name="Roscito J.G."/>
            <person name="Kirilenko B.M."/>
            <person name="Davalos L.M."/>
            <person name="Corthals A.P."/>
            <person name="Power M.L."/>
            <person name="Jones G."/>
            <person name="Ransome R.D."/>
            <person name="Dechmann D.K.N."/>
            <person name="Locatelli A.G."/>
            <person name="Puechmaille S.J."/>
            <person name="Fedrigo O."/>
            <person name="Jarvis E.D."/>
            <person name="Hiller M."/>
            <person name="Vernes S.C."/>
            <person name="Myers E.W."/>
            <person name="Teeling E.C."/>
        </authorList>
    </citation>
    <scope>NUCLEOTIDE SEQUENCE [LARGE SCALE GENOMIC DNA]</scope>
    <source>
        <strain evidence="6">MRhiFer1</strain>
        <tissue evidence="6">Lung</tissue>
    </source>
</reference>
<feature type="domain" description="Peptidase M12B" evidence="5">
    <location>
        <begin position="218"/>
        <end position="413"/>
    </location>
</feature>
<name>A0A671EEJ7_RHIFE</name>
<evidence type="ECO:0000256" key="2">
    <source>
        <dbReference type="PROSITE-ProRule" id="PRU00276"/>
    </source>
</evidence>
<dbReference type="GeneTree" id="ENSGT00900000141143"/>
<reference evidence="7" key="5">
    <citation type="submission" date="2025-05" db="UniProtKB">
        <authorList>
            <consortium name="Ensembl"/>
        </authorList>
    </citation>
    <scope>IDENTIFICATION</scope>
</reference>
<evidence type="ECO:0000313" key="9">
    <source>
        <dbReference type="Proteomes" id="UP000585614"/>
    </source>
</evidence>
<sequence>MLCGTSHLPALANMTLVLLSVLWLIVQTKAIAIKQPPELEVYQVVHPKKLHILHKREIKDNQTEKHAKEENYEPELQYQIILNGEEVILCLQKTKHLLGQDYTETYYSPRGEEITTSPQNVEQCYYKGHILNEKGSVASICTCNGLRGFFTHHDQRYMIKPLKSTDQEEHAVLTYDQEELAPVNHTCRVRNAGRKHGLIRNSRSLKNPEQEDLLQAEKYIDLFLVLDNAFYNMYKGNLTLIRSFVFDVMNLLNVIYNTIDVQVTLVGLEIWSDGDKINVVSDIGITYGNFQNWHRSNLRRIKIHDHTQLLSGIGFNDRRVGIAASNSLCFPSSIAVIEAKKKNNVALVGVMSHELGHVLGMPDIPYNTKCPSGSCVMNQYLSSKFPKDFSASCRSHFEKYILSHKPKCLFQAVIPKNITANPVCGNQLLEVGEDCDCGSLKECTNPCCEAMTCKFKPEADCGEETLNHIPE</sequence>